<accession>A0AAD4MIS5</accession>
<evidence type="ECO:0000313" key="2">
    <source>
        <dbReference type="Proteomes" id="UP001201812"/>
    </source>
</evidence>
<comment type="caution">
    <text evidence="1">The sequence shown here is derived from an EMBL/GenBank/DDBJ whole genome shotgun (WGS) entry which is preliminary data.</text>
</comment>
<dbReference type="AlphaFoldDB" id="A0AAD4MIS5"/>
<gene>
    <name evidence="1" type="ORF">DdX_18919</name>
</gene>
<proteinExistence type="predicted"/>
<dbReference type="EMBL" id="JAKKPZ010000313">
    <property type="protein sequence ID" value="KAI1696675.1"/>
    <property type="molecule type" value="Genomic_DNA"/>
</dbReference>
<reference evidence="1" key="1">
    <citation type="submission" date="2022-01" db="EMBL/GenBank/DDBJ databases">
        <title>Genome Sequence Resource for Two Populations of Ditylenchus destructor, the Migratory Endoparasitic Phytonematode.</title>
        <authorList>
            <person name="Zhang H."/>
            <person name="Lin R."/>
            <person name="Xie B."/>
        </authorList>
    </citation>
    <scope>NUCLEOTIDE SEQUENCE</scope>
    <source>
        <strain evidence="1">BazhouSP</strain>
    </source>
</reference>
<dbReference type="Proteomes" id="UP001201812">
    <property type="component" value="Unassembled WGS sequence"/>
</dbReference>
<name>A0AAD4MIS5_9BILA</name>
<evidence type="ECO:0000313" key="1">
    <source>
        <dbReference type="EMBL" id="KAI1696675.1"/>
    </source>
</evidence>
<sequence length="212" mass="25199">MRPLIAETVRIPYSVIFVTTAFTIWHTEELESISHLWSGQRFDIQYHPCDRYEISIDLMFQSSKLLRCHTLDFYDQETTQLHLYPLLYTVPCIRCQCVSSSKIVEIVRGKALYPQSNTVFRLRSKFSTVKEAIRIIREDFLASSNPYGFEVILEVFSSHLPLEGFNGPSEWSQLEFRVENNRTKEVLQLKKKKKDYFYDPTENHFLFQRYFL</sequence>
<keyword evidence="2" id="KW-1185">Reference proteome</keyword>
<organism evidence="1 2">
    <name type="scientific">Ditylenchus destructor</name>
    <dbReference type="NCBI Taxonomy" id="166010"/>
    <lineage>
        <taxon>Eukaryota</taxon>
        <taxon>Metazoa</taxon>
        <taxon>Ecdysozoa</taxon>
        <taxon>Nematoda</taxon>
        <taxon>Chromadorea</taxon>
        <taxon>Rhabditida</taxon>
        <taxon>Tylenchina</taxon>
        <taxon>Tylenchomorpha</taxon>
        <taxon>Sphaerularioidea</taxon>
        <taxon>Anguinidae</taxon>
        <taxon>Anguininae</taxon>
        <taxon>Ditylenchus</taxon>
    </lineage>
</organism>
<protein>
    <submittedName>
        <fullName evidence="1">Uncharacterized protein</fullName>
    </submittedName>
</protein>